<reference evidence="2" key="1">
    <citation type="submission" date="2020-06" db="EMBL/GenBank/DDBJ databases">
        <title>WGS assembly of Ceratodon purpureus strain R40.</title>
        <authorList>
            <person name="Carey S.B."/>
            <person name="Jenkins J."/>
            <person name="Shu S."/>
            <person name="Lovell J.T."/>
            <person name="Sreedasyam A."/>
            <person name="Maumus F."/>
            <person name="Tiley G.P."/>
            <person name="Fernandez-Pozo N."/>
            <person name="Barry K."/>
            <person name="Chen C."/>
            <person name="Wang M."/>
            <person name="Lipzen A."/>
            <person name="Daum C."/>
            <person name="Saski C.A."/>
            <person name="Payton A.C."/>
            <person name="Mcbreen J.C."/>
            <person name="Conrad R.E."/>
            <person name="Kollar L.M."/>
            <person name="Olsson S."/>
            <person name="Huttunen S."/>
            <person name="Landis J.B."/>
            <person name="Wickett N.J."/>
            <person name="Johnson M.G."/>
            <person name="Rensing S.A."/>
            <person name="Grimwood J."/>
            <person name="Schmutz J."/>
            <person name="Mcdaniel S.F."/>
        </authorList>
    </citation>
    <scope>NUCLEOTIDE SEQUENCE</scope>
    <source>
        <strain evidence="2">R40</strain>
    </source>
</reference>
<proteinExistence type="predicted"/>
<comment type="caution">
    <text evidence="2">The sequence shown here is derived from an EMBL/GenBank/DDBJ whole genome shotgun (WGS) entry which is preliminary data.</text>
</comment>
<protein>
    <recommendedName>
        <fullName evidence="4">Secreted protein</fullName>
    </recommendedName>
</protein>
<evidence type="ECO:0008006" key="4">
    <source>
        <dbReference type="Google" id="ProtNLM"/>
    </source>
</evidence>
<dbReference type="AlphaFoldDB" id="A0A8T0HR50"/>
<dbReference type="EMBL" id="CM026426">
    <property type="protein sequence ID" value="KAG0573028.1"/>
    <property type="molecule type" value="Genomic_DNA"/>
</dbReference>
<accession>A0A8T0HR50</accession>
<feature type="chain" id="PRO_5035872492" description="Secreted protein" evidence="1">
    <location>
        <begin position="33"/>
        <end position="76"/>
    </location>
</feature>
<name>A0A8T0HR50_CERPU</name>
<evidence type="ECO:0000313" key="2">
    <source>
        <dbReference type="EMBL" id="KAG0573028.1"/>
    </source>
</evidence>
<feature type="signal peptide" evidence="1">
    <location>
        <begin position="1"/>
        <end position="32"/>
    </location>
</feature>
<dbReference type="Proteomes" id="UP000822688">
    <property type="component" value="Chromosome V"/>
</dbReference>
<keyword evidence="3" id="KW-1185">Reference proteome</keyword>
<evidence type="ECO:0000313" key="3">
    <source>
        <dbReference type="Proteomes" id="UP000822688"/>
    </source>
</evidence>
<sequence length="76" mass="8538">MCGHSRLLCSSSLGISLCSLTWLLCSSSLTSSLCILRNSFRILWSTLYSLLRRGWMLPGNYMNFSSYNYSSILLSA</sequence>
<gene>
    <name evidence="2" type="ORF">KC19_VG142400</name>
</gene>
<organism evidence="2 3">
    <name type="scientific">Ceratodon purpureus</name>
    <name type="common">Fire moss</name>
    <name type="synonym">Dicranum purpureum</name>
    <dbReference type="NCBI Taxonomy" id="3225"/>
    <lineage>
        <taxon>Eukaryota</taxon>
        <taxon>Viridiplantae</taxon>
        <taxon>Streptophyta</taxon>
        <taxon>Embryophyta</taxon>
        <taxon>Bryophyta</taxon>
        <taxon>Bryophytina</taxon>
        <taxon>Bryopsida</taxon>
        <taxon>Dicranidae</taxon>
        <taxon>Pseudoditrichales</taxon>
        <taxon>Ditrichaceae</taxon>
        <taxon>Ceratodon</taxon>
    </lineage>
</organism>
<keyword evidence="1" id="KW-0732">Signal</keyword>
<evidence type="ECO:0000256" key="1">
    <source>
        <dbReference type="SAM" id="SignalP"/>
    </source>
</evidence>